<proteinExistence type="predicted"/>
<accession>A0ABQ5FVL6</accession>
<evidence type="ECO:0000313" key="4">
    <source>
        <dbReference type="Proteomes" id="UP001151760"/>
    </source>
</evidence>
<feature type="region of interest" description="Disordered" evidence="2">
    <location>
        <begin position="78"/>
        <end position="110"/>
    </location>
</feature>
<evidence type="ECO:0008006" key="5">
    <source>
        <dbReference type="Google" id="ProtNLM"/>
    </source>
</evidence>
<keyword evidence="1" id="KW-0175">Coiled coil</keyword>
<evidence type="ECO:0000256" key="2">
    <source>
        <dbReference type="SAM" id="MobiDB-lite"/>
    </source>
</evidence>
<feature type="coiled-coil region" evidence="1">
    <location>
        <begin position="5"/>
        <end position="32"/>
    </location>
</feature>
<organism evidence="3 4">
    <name type="scientific">Tanacetum coccineum</name>
    <dbReference type="NCBI Taxonomy" id="301880"/>
    <lineage>
        <taxon>Eukaryota</taxon>
        <taxon>Viridiplantae</taxon>
        <taxon>Streptophyta</taxon>
        <taxon>Embryophyta</taxon>
        <taxon>Tracheophyta</taxon>
        <taxon>Spermatophyta</taxon>
        <taxon>Magnoliopsida</taxon>
        <taxon>eudicotyledons</taxon>
        <taxon>Gunneridae</taxon>
        <taxon>Pentapetalae</taxon>
        <taxon>asterids</taxon>
        <taxon>campanulids</taxon>
        <taxon>Asterales</taxon>
        <taxon>Asteraceae</taxon>
        <taxon>Asteroideae</taxon>
        <taxon>Anthemideae</taxon>
        <taxon>Anthemidinae</taxon>
        <taxon>Tanacetum</taxon>
    </lineage>
</organism>
<sequence>MQHVNTEILKENQDLRNELKELTSIIETWLNNSNKVNQCINEQIPTQKKKVLGIDQLTKNTFSSVTKYMIFVKSSADNSNVSSSISDKSKLSEAEDSTLSNHSAETQKNTTDPLIAVTKSSATNYDSADESSVCSTQLLPLKKLDGVELVPEPKIVKSVLKSKSTFKAETLKGIKINEPFSTPARGNKSFSASKTNSALVGKLKRVKIEDDPPLAIVMKELNELKLQLSKNKSSYFRNRTTQQVPLNTLQNKYKTQFKTNCELCGENSHLFENCYQVLFCKKCKRTDNRLCDHADFMSSMNINQYHNGQFESSSRSRSSIPFPFCIHCGYNDHKSDECAYYPTCEICGSYDHDTHSHNMIISLRRGIKPRNPQHITKNCEPCGSNVHTTSDHNDIE</sequence>
<feature type="compositionally biased region" description="Polar residues" evidence="2">
    <location>
        <begin position="97"/>
        <end position="110"/>
    </location>
</feature>
<evidence type="ECO:0000256" key="1">
    <source>
        <dbReference type="SAM" id="Coils"/>
    </source>
</evidence>
<reference evidence="3" key="1">
    <citation type="journal article" date="2022" name="Int. J. Mol. Sci.">
        <title>Draft Genome of Tanacetum Coccineum: Genomic Comparison of Closely Related Tanacetum-Family Plants.</title>
        <authorList>
            <person name="Yamashiro T."/>
            <person name="Shiraishi A."/>
            <person name="Nakayama K."/>
            <person name="Satake H."/>
        </authorList>
    </citation>
    <scope>NUCLEOTIDE SEQUENCE</scope>
</reference>
<reference evidence="3" key="2">
    <citation type="submission" date="2022-01" db="EMBL/GenBank/DDBJ databases">
        <authorList>
            <person name="Yamashiro T."/>
            <person name="Shiraishi A."/>
            <person name="Satake H."/>
            <person name="Nakayama K."/>
        </authorList>
    </citation>
    <scope>NUCLEOTIDE SEQUENCE</scope>
</reference>
<evidence type="ECO:0000313" key="3">
    <source>
        <dbReference type="EMBL" id="GJT67426.1"/>
    </source>
</evidence>
<gene>
    <name evidence="3" type="ORF">Tco_1018906</name>
</gene>
<comment type="caution">
    <text evidence="3">The sequence shown here is derived from an EMBL/GenBank/DDBJ whole genome shotgun (WGS) entry which is preliminary data.</text>
</comment>
<keyword evidence="4" id="KW-1185">Reference proteome</keyword>
<name>A0ABQ5FVL6_9ASTR</name>
<protein>
    <recommendedName>
        <fullName evidence="5">CCHC-type domain-containing protein</fullName>
    </recommendedName>
</protein>
<dbReference type="EMBL" id="BQNB010017807">
    <property type="protein sequence ID" value="GJT67426.1"/>
    <property type="molecule type" value="Genomic_DNA"/>
</dbReference>
<dbReference type="Proteomes" id="UP001151760">
    <property type="component" value="Unassembled WGS sequence"/>
</dbReference>